<evidence type="ECO:0000256" key="1">
    <source>
        <dbReference type="ARBA" id="ARBA00004651"/>
    </source>
</evidence>
<feature type="transmembrane region" description="Helical" evidence="7">
    <location>
        <begin position="12"/>
        <end position="31"/>
    </location>
</feature>
<dbReference type="InterPro" id="IPR052031">
    <property type="entry name" value="Membrane_Transporter-Flippase"/>
</dbReference>
<feature type="transmembrane region" description="Helical" evidence="7">
    <location>
        <begin position="281"/>
        <end position="298"/>
    </location>
</feature>
<keyword evidence="4 7" id="KW-0812">Transmembrane</keyword>
<dbReference type="PANTHER" id="PTHR43549">
    <property type="entry name" value="MULTIDRUG RESISTANCE PROTEIN YPNP-RELATED"/>
    <property type="match status" value="1"/>
</dbReference>
<dbReference type="Proteomes" id="UP000003195">
    <property type="component" value="Unassembled WGS sequence"/>
</dbReference>
<dbReference type="HOGENOM" id="CLU_012893_5_0_9"/>
<dbReference type="InterPro" id="IPR002528">
    <property type="entry name" value="MATE_fam"/>
</dbReference>
<feature type="transmembrane region" description="Helical" evidence="7">
    <location>
        <begin position="134"/>
        <end position="158"/>
    </location>
</feature>
<reference evidence="8 9" key="1">
    <citation type="submission" date="2010-08" db="EMBL/GenBank/DDBJ databases">
        <authorList>
            <person name="Weinstock G."/>
            <person name="Sodergren E."/>
            <person name="Clifton S."/>
            <person name="Fulton L."/>
            <person name="Fulton B."/>
            <person name="Courtney L."/>
            <person name="Fronick C."/>
            <person name="Harrison M."/>
            <person name="Strong C."/>
            <person name="Farmer C."/>
            <person name="Delahaunty K."/>
            <person name="Markovic C."/>
            <person name="Hall O."/>
            <person name="Minx P."/>
            <person name="Tomlinson C."/>
            <person name="Mitreva M."/>
            <person name="Hou S."/>
            <person name="Chen J."/>
            <person name="Wollam A."/>
            <person name="Pepin K.H."/>
            <person name="Johnson M."/>
            <person name="Bhonagiri V."/>
            <person name="Zhang X."/>
            <person name="Suruliraj S."/>
            <person name="Warren W."/>
            <person name="Chinwalla A."/>
            <person name="Mardis E.R."/>
            <person name="Wilson R.K."/>
        </authorList>
    </citation>
    <scope>NUCLEOTIDE SEQUENCE [LARGE SCALE GENOMIC DNA]</scope>
    <source>
        <strain evidence="8 9">F0359</strain>
    </source>
</reference>
<keyword evidence="2" id="KW-0813">Transport</keyword>
<comment type="caution">
    <text evidence="8">The sequence shown here is derived from an EMBL/GenBank/DDBJ whole genome shotgun (WGS) entry which is preliminary data.</text>
</comment>
<proteinExistence type="predicted"/>
<organism evidence="8 9">
    <name type="scientific">Megasphaera micronuciformis F0359</name>
    <dbReference type="NCBI Taxonomy" id="706434"/>
    <lineage>
        <taxon>Bacteria</taxon>
        <taxon>Bacillati</taxon>
        <taxon>Bacillota</taxon>
        <taxon>Negativicutes</taxon>
        <taxon>Veillonellales</taxon>
        <taxon>Veillonellaceae</taxon>
        <taxon>Megasphaera</taxon>
    </lineage>
</organism>
<feature type="transmembrane region" description="Helical" evidence="7">
    <location>
        <begin position="243"/>
        <end position="261"/>
    </location>
</feature>
<keyword evidence="3" id="KW-1003">Cell membrane</keyword>
<keyword evidence="6 7" id="KW-0472">Membrane</keyword>
<feature type="transmembrane region" description="Helical" evidence="7">
    <location>
        <begin position="43"/>
        <end position="75"/>
    </location>
</feature>
<dbReference type="EMBL" id="AECS01000039">
    <property type="protein sequence ID" value="EFQ03525.1"/>
    <property type="molecule type" value="Genomic_DNA"/>
</dbReference>
<evidence type="ECO:0000313" key="9">
    <source>
        <dbReference type="Proteomes" id="UP000003195"/>
    </source>
</evidence>
<feature type="transmembrane region" description="Helical" evidence="7">
    <location>
        <begin position="165"/>
        <end position="186"/>
    </location>
</feature>
<dbReference type="PANTHER" id="PTHR43549:SF3">
    <property type="entry name" value="MULTIDRUG RESISTANCE PROTEIN YPNP-RELATED"/>
    <property type="match status" value="1"/>
</dbReference>
<feature type="transmembrane region" description="Helical" evidence="7">
    <location>
        <begin position="381"/>
        <end position="405"/>
    </location>
</feature>
<evidence type="ECO:0000256" key="2">
    <source>
        <dbReference type="ARBA" id="ARBA00022448"/>
    </source>
</evidence>
<dbReference type="GO" id="GO:0015297">
    <property type="term" value="F:antiporter activity"/>
    <property type="evidence" value="ECO:0007669"/>
    <property type="project" value="InterPro"/>
</dbReference>
<dbReference type="PIRSF" id="PIRSF006603">
    <property type="entry name" value="DinF"/>
    <property type="match status" value="1"/>
</dbReference>
<dbReference type="NCBIfam" id="TIGR00797">
    <property type="entry name" value="matE"/>
    <property type="match status" value="1"/>
</dbReference>
<dbReference type="Pfam" id="PF01554">
    <property type="entry name" value="MatE"/>
    <property type="match status" value="2"/>
</dbReference>
<sequence length="444" mass="48562">MVRNMTEGSPMKLIIAFTIPLLIGNLFQQFYNIADIIIVGRFIGVHALAAVGATAPLFMGLLALTIGLASGFTVITAQRFGAGDEAGVRHSAATAAMLSAVITLILMIASGLLMPKILQLMNISAELYDDAYHYVIIVSYGLAATMMYNLLSCICRALGDSRTPLYFLILSTLLNVGLAILFIVAFDWGVPGSAIALVVSQGIAAFLCLFYMRIKFPFLRLSREDWRFDSAFAKEHLKVGMPMALQFSIITLGIIVVQAVCNTFEAETIAAFISATRIEQVAMQPMISFGIAMAVYTAQNYGARKFDRIRKGVRQCSLLSFGLCVCAVALMYFFGIEIISGFTTDPDQFLLDQAALYLLFTVPFYFFLGQLFVYRNALQGMGIAIVPLLSSILELVIRSGSALLLADKWGYPGLCAASPVCWVAACLFTTGCYFYFSRRLFAEK</sequence>
<dbReference type="CDD" id="cd13138">
    <property type="entry name" value="MATE_yoeA_like"/>
    <property type="match status" value="1"/>
</dbReference>
<feature type="transmembrane region" description="Helical" evidence="7">
    <location>
        <begin position="318"/>
        <end position="342"/>
    </location>
</feature>
<keyword evidence="5 7" id="KW-1133">Transmembrane helix</keyword>
<evidence type="ECO:0000256" key="4">
    <source>
        <dbReference type="ARBA" id="ARBA00022692"/>
    </source>
</evidence>
<dbReference type="AlphaFoldDB" id="E2ZDG3"/>
<dbReference type="GO" id="GO:0042910">
    <property type="term" value="F:xenobiotic transmembrane transporter activity"/>
    <property type="evidence" value="ECO:0007669"/>
    <property type="project" value="InterPro"/>
</dbReference>
<dbReference type="RefSeq" id="WP_006942673.1">
    <property type="nucleotide sequence ID" value="NZ_GL538208.1"/>
</dbReference>
<keyword evidence="9" id="KW-1185">Reference proteome</keyword>
<evidence type="ECO:0000313" key="8">
    <source>
        <dbReference type="EMBL" id="EFQ03525.1"/>
    </source>
</evidence>
<accession>E2ZDG3</accession>
<name>E2ZDG3_9FIRM</name>
<evidence type="ECO:0000256" key="6">
    <source>
        <dbReference type="ARBA" id="ARBA00023136"/>
    </source>
</evidence>
<evidence type="ECO:0000256" key="5">
    <source>
        <dbReference type="ARBA" id="ARBA00022989"/>
    </source>
</evidence>
<protein>
    <submittedName>
        <fullName evidence="8">MATE efflux family protein</fullName>
    </submittedName>
</protein>
<feature type="transmembrane region" description="Helical" evidence="7">
    <location>
        <begin position="95"/>
        <end position="114"/>
    </location>
</feature>
<dbReference type="STRING" id="706434.HMPREF9429_01466"/>
<feature type="transmembrane region" description="Helical" evidence="7">
    <location>
        <begin position="354"/>
        <end position="374"/>
    </location>
</feature>
<feature type="transmembrane region" description="Helical" evidence="7">
    <location>
        <begin position="411"/>
        <end position="436"/>
    </location>
</feature>
<evidence type="ECO:0000256" key="3">
    <source>
        <dbReference type="ARBA" id="ARBA00022475"/>
    </source>
</evidence>
<dbReference type="eggNOG" id="COG0534">
    <property type="taxonomic scope" value="Bacteria"/>
</dbReference>
<gene>
    <name evidence="8" type="ORF">HMPREF9429_01466</name>
</gene>
<dbReference type="GO" id="GO:0005886">
    <property type="term" value="C:plasma membrane"/>
    <property type="evidence" value="ECO:0007669"/>
    <property type="project" value="UniProtKB-SubCell"/>
</dbReference>
<dbReference type="InterPro" id="IPR048279">
    <property type="entry name" value="MdtK-like"/>
</dbReference>
<evidence type="ECO:0000256" key="7">
    <source>
        <dbReference type="SAM" id="Phobius"/>
    </source>
</evidence>
<comment type="subcellular location">
    <subcellularLocation>
        <location evidence="1">Cell membrane</location>
        <topology evidence="1">Multi-pass membrane protein</topology>
    </subcellularLocation>
</comment>
<feature type="transmembrane region" description="Helical" evidence="7">
    <location>
        <begin position="192"/>
        <end position="212"/>
    </location>
</feature>